<dbReference type="Gramene" id="OB10G10080.1">
    <property type="protein sequence ID" value="OB10G10080.1"/>
    <property type="gene ID" value="OB10G10080"/>
</dbReference>
<dbReference type="EnsemblPlants" id="OB10G10080.1">
    <property type="protein sequence ID" value="OB10G10080.1"/>
    <property type="gene ID" value="OB10G10080"/>
</dbReference>
<feature type="compositionally biased region" description="Basic residues" evidence="4">
    <location>
        <begin position="1647"/>
        <end position="1659"/>
    </location>
</feature>
<dbReference type="PRINTS" id="PR00724">
    <property type="entry name" value="CRBOXYPTASEC"/>
</dbReference>
<dbReference type="GO" id="GO:0016747">
    <property type="term" value="F:acyltransferase activity, transferring groups other than amino-acyl groups"/>
    <property type="evidence" value="ECO:0007669"/>
    <property type="project" value="TreeGrafter"/>
</dbReference>
<dbReference type="InterPro" id="IPR033124">
    <property type="entry name" value="Ser_caboxypep_his_AS"/>
</dbReference>
<dbReference type="Pfam" id="PF00450">
    <property type="entry name" value="Peptidase_S10"/>
    <property type="match status" value="1"/>
</dbReference>
<dbReference type="FunFam" id="3.40.50.12670:FF:000001">
    <property type="entry name" value="Carboxypeptidase"/>
    <property type="match status" value="1"/>
</dbReference>
<evidence type="ECO:0000256" key="3">
    <source>
        <dbReference type="ARBA" id="ARBA00023180"/>
    </source>
</evidence>
<proteinExistence type="inferred from homology"/>
<reference evidence="7" key="1">
    <citation type="journal article" date="2013" name="Nat. Commun.">
        <title>Whole-genome sequencing of Oryza brachyantha reveals mechanisms underlying Oryza genome evolution.</title>
        <authorList>
            <person name="Chen J."/>
            <person name="Huang Q."/>
            <person name="Gao D."/>
            <person name="Wang J."/>
            <person name="Lang Y."/>
            <person name="Liu T."/>
            <person name="Li B."/>
            <person name="Bai Z."/>
            <person name="Luis Goicoechea J."/>
            <person name="Liang C."/>
            <person name="Chen C."/>
            <person name="Zhang W."/>
            <person name="Sun S."/>
            <person name="Liao Y."/>
            <person name="Zhang X."/>
            <person name="Yang L."/>
            <person name="Song C."/>
            <person name="Wang M."/>
            <person name="Shi J."/>
            <person name="Liu G."/>
            <person name="Liu J."/>
            <person name="Zhou H."/>
            <person name="Zhou W."/>
            <person name="Yu Q."/>
            <person name="An N."/>
            <person name="Chen Y."/>
            <person name="Cai Q."/>
            <person name="Wang B."/>
            <person name="Liu B."/>
            <person name="Min J."/>
            <person name="Huang Y."/>
            <person name="Wu H."/>
            <person name="Li Z."/>
            <person name="Zhang Y."/>
            <person name="Yin Y."/>
            <person name="Song W."/>
            <person name="Jiang J."/>
            <person name="Jackson S.A."/>
            <person name="Wing R.A."/>
            <person name="Wang J."/>
            <person name="Chen M."/>
        </authorList>
    </citation>
    <scope>NUCLEOTIDE SEQUENCE [LARGE SCALE GENOMIC DNA]</scope>
    <source>
        <strain evidence="7">cv. IRGC 101232</strain>
    </source>
</reference>
<keyword evidence="8" id="KW-1185">Reference proteome</keyword>
<dbReference type="InterPro" id="IPR029058">
    <property type="entry name" value="AB_hydrolase_fold"/>
</dbReference>
<dbReference type="GO" id="GO:0004185">
    <property type="term" value="F:serine-type carboxypeptidase activity"/>
    <property type="evidence" value="ECO:0007669"/>
    <property type="project" value="InterPro"/>
</dbReference>
<evidence type="ECO:0000256" key="2">
    <source>
        <dbReference type="ARBA" id="ARBA00022729"/>
    </source>
</evidence>
<dbReference type="PANTHER" id="PTHR11802">
    <property type="entry name" value="SERINE PROTEASE FAMILY S10 SERINE CARBOXYPEPTIDASE"/>
    <property type="match status" value="1"/>
</dbReference>
<evidence type="ECO:0000313" key="7">
    <source>
        <dbReference type="EnsemblPlants" id="OB10G10080.1"/>
    </source>
</evidence>
<dbReference type="MEROPS" id="S10.018"/>
<evidence type="ECO:0000256" key="1">
    <source>
        <dbReference type="ARBA" id="ARBA00009431"/>
    </source>
</evidence>
<dbReference type="InterPro" id="IPR001563">
    <property type="entry name" value="Peptidase_S10"/>
</dbReference>
<dbReference type="PANTHER" id="PTHR11802:SF29">
    <property type="entry name" value="SERINE CARBOXYPEPTIDASE-LIKE 19"/>
    <property type="match status" value="1"/>
</dbReference>
<evidence type="ECO:0000256" key="4">
    <source>
        <dbReference type="SAM" id="MobiDB-lite"/>
    </source>
</evidence>
<keyword evidence="5" id="KW-0812">Transmembrane</keyword>
<feature type="region of interest" description="Disordered" evidence="4">
    <location>
        <begin position="1606"/>
        <end position="1742"/>
    </location>
</feature>
<dbReference type="GO" id="GO:0019748">
    <property type="term" value="P:secondary metabolic process"/>
    <property type="evidence" value="ECO:0007669"/>
    <property type="project" value="TreeGrafter"/>
</dbReference>
<evidence type="ECO:0000259" key="6">
    <source>
        <dbReference type="Pfam" id="PF10551"/>
    </source>
</evidence>
<dbReference type="Proteomes" id="UP000006038">
    <property type="component" value="Chromosome 10"/>
</dbReference>
<sequence>MQSYPLLISFCPKKENRAWVVLTNTVLMTNINRESGLLQEQSRKTKTRMRWSAMAMSTSAAQGGIILLFLFLLLQLICTPCSCSSPGGAASSSRVVRHLPGFDGELPFELETGYVEVDHTTGVRLFYYFIRSESNPEEDPFLLWLTGGPGCSAFSGLVYEIGPLSFDLHGHGHGDGGVPKLVYKAESWTRLSNVIFLDSPVGTGFSYAATDAGFRSSDTIAVHQILVFLNKWFGELHPEFLSNPLYIAGDSYSGMIVPAVTLGIATTSPSSVQQLHLVGTKTEQPYSLNLKLHTHTLCMPNRLQGYILGNPVTDHDFDTASKIPFAHGMGLISDQLYEAYKKSCSAKDNTQQQSVQCTNTLDAIDECVKDIYANHILEPYCTFASPHHPHKLINKPAFTSGVRQMLQLQDLHLSEISSECRTAEYTMSRIWANNDTVREALGIHQGTVPSWQRCNYDVLYTSDIKSSVRYHLDLTTRGYRSLIYSGDHDMVIPFIGTQAWIKSLNFPVVDEWRPWFVNGQVAGYTRSYSNNLTFATVKGGGHTAPEYMPKQCLAMLGRRTRSLWYAIGAIGTNNDNNAMGFGLRLIVLVALVGHDDVLLMERVVRVYYGGKIVETYAGANVEFEDMNVRTIMFGSKPSLEQLRSRVRQILGWTDENIGVDICGRYDVGKGHKYVVDVLGEMEWDCYIQLVKASEFRSLEVFVSRKSLDLAICNCPVEDNVLPSSIGEHVIRIEECSSRQDDLDRVMIDCEVLNDDEKVADVMVEDVPIVGVNADGIDRSVHADPSYVPDYENMEDEPISPRENAHQEELDIEDILNEPHSAELYENECADNSEDDRPLEPLSKEERKAFKKVPFWTVVYKWKESQNPKEYAIVHHRPYRVVHSAASRRYSVKCQDPQCKWKVNTRRRKSGSWKITRVVNTHRCASAKSSAKHRQLTSKFIANRLCNAIRLQPTLSASTLAAYIFEVFHYKVKYGKAWRARQEAMKLIYEEWDEAYSRLPTLMQDIKQRNPSMVYNIDVYPDQWINTNRVEKKIFMRAFWSFGRCVNAFKHCRHVIPIDATFLTGKYKGALMTALSFDGDGQLIPIAFALVEKENSRDWAWFIDRVRRVVIGPEREVCIISDRHPGILNTMRNDIGDLPLIHHRRCIRHFAANFHKSGADNEHMQDLMRICQIEEPWIFDRDIEKLRQLVSDRPRKWLEDSLSEKVRWSRAYDEGWRWGFMTSNMAEQFNNVLKGIRRLPVTAIVSFTFIKCNTYFVDRHEKAVKHVQGGHKWAKKVSCLHKREEKRASKHTVTCFDKQSKTYEVTERGGITGGALSLVQELSRWREKPTGAVVRYRGCTTDLARTSFIMADEEGNADYPALHESWEVSHRGRAIDRGRVLRPIRIRCKRPMQLDERYYRYLRTVRFLGTVVVLDSRLPQFNAAAMTALVDRWWPETHNFHLPCTTKGVREPAHQPPYRSIKRVTRYDRVHTKKVSDWAAKHRAHIDAWRTASGNDQYIAAIHQDRHFHEYLSWYQRTYRVFLRPTWTEDDIVEAPSSGEDNVYDKTTRTGSQMEQAPSRELMRNVNEIGHALGSPSGGPDTESTLHNVLEVFAFSQGVSMLQKNGGEAWMQSRGPGRVRPTSYPAPCERGDAPARRSPQLDPPGLILRRRHHVLAKARRCPPPLPSEDEEEEEDEDEESENDDEEYTGTDAEEIGMSQLPDAPHASQQNQARTRRARQGTQSNRYRGLKVPNGVDLRGGGEVGVGRAKTYRIETCKANALQFAK</sequence>
<feature type="transmembrane region" description="Helical" evidence="5">
    <location>
        <begin position="51"/>
        <end position="74"/>
    </location>
</feature>
<feature type="domain" description="MULE transposase" evidence="6">
    <location>
        <begin position="1054"/>
        <end position="1152"/>
    </location>
</feature>
<dbReference type="InterPro" id="IPR018289">
    <property type="entry name" value="MULE_transposase_dom"/>
</dbReference>
<dbReference type="Pfam" id="PF10551">
    <property type="entry name" value="MULE"/>
    <property type="match status" value="1"/>
</dbReference>
<dbReference type="PROSITE" id="PS00560">
    <property type="entry name" value="CARBOXYPEPT_SER_HIS"/>
    <property type="match status" value="1"/>
</dbReference>
<comment type="similarity">
    <text evidence="1">Belongs to the peptidase S10 family.</text>
</comment>
<keyword evidence="5" id="KW-0472">Membrane</keyword>
<feature type="compositionally biased region" description="Acidic residues" evidence="4">
    <location>
        <begin position="1666"/>
        <end position="1693"/>
    </location>
</feature>
<dbReference type="FunFam" id="3.40.50.1820:FF:000072">
    <property type="entry name" value="Serine carboxypeptidase-like 19"/>
    <property type="match status" value="1"/>
</dbReference>
<dbReference type="HOGENOM" id="CLU_239016_0_0_1"/>
<evidence type="ECO:0000313" key="8">
    <source>
        <dbReference type="Proteomes" id="UP000006038"/>
    </source>
</evidence>
<dbReference type="SUPFAM" id="SSF53474">
    <property type="entry name" value="alpha/beta-Hydrolases"/>
    <property type="match status" value="1"/>
</dbReference>
<name>J3N0G0_ORYBR</name>
<evidence type="ECO:0000256" key="5">
    <source>
        <dbReference type="SAM" id="Phobius"/>
    </source>
</evidence>
<dbReference type="GO" id="GO:0006508">
    <property type="term" value="P:proteolysis"/>
    <property type="evidence" value="ECO:0007669"/>
    <property type="project" value="InterPro"/>
</dbReference>
<dbReference type="Gene3D" id="3.40.50.1820">
    <property type="entry name" value="alpha/beta hydrolase"/>
    <property type="match status" value="1"/>
</dbReference>
<feature type="region of interest" description="Disordered" evidence="4">
    <location>
        <begin position="1537"/>
        <end position="1557"/>
    </location>
</feature>
<protein>
    <recommendedName>
        <fullName evidence="6">MULE transposase domain-containing protein</fullName>
    </recommendedName>
</protein>
<accession>J3N0G0</accession>
<dbReference type="eggNOG" id="KOG1282">
    <property type="taxonomic scope" value="Eukaryota"/>
</dbReference>
<dbReference type="Gene3D" id="3.40.50.12670">
    <property type="match status" value="1"/>
</dbReference>
<keyword evidence="5" id="KW-1133">Transmembrane helix</keyword>
<keyword evidence="3" id="KW-0325">Glycoprotein</keyword>
<reference evidence="7" key="2">
    <citation type="submission" date="2013-04" db="UniProtKB">
        <authorList>
            <consortium name="EnsemblPlants"/>
        </authorList>
    </citation>
    <scope>IDENTIFICATION</scope>
</reference>
<organism evidence="7">
    <name type="scientific">Oryza brachyantha</name>
    <name type="common">malo sina</name>
    <dbReference type="NCBI Taxonomy" id="4533"/>
    <lineage>
        <taxon>Eukaryota</taxon>
        <taxon>Viridiplantae</taxon>
        <taxon>Streptophyta</taxon>
        <taxon>Embryophyta</taxon>
        <taxon>Tracheophyta</taxon>
        <taxon>Spermatophyta</taxon>
        <taxon>Magnoliopsida</taxon>
        <taxon>Liliopsida</taxon>
        <taxon>Poales</taxon>
        <taxon>Poaceae</taxon>
        <taxon>BOP clade</taxon>
        <taxon>Oryzoideae</taxon>
        <taxon>Oryzeae</taxon>
        <taxon>Oryzinae</taxon>
        <taxon>Oryza</taxon>
    </lineage>
</organism>
<keyword evidence="2" id="KW-0732">Signal</keyword>